<keyword evidence="11 14" id="KW-0472">Membrane</keyword>
<dbReference type="InterPro" id="IPR003660">
    <property type="entry name" value="HAMP_dom"/>
</dbReference>
<sequence length="356" mass="39865">MKKTEKRKRKRAPSRWWLTFLFTLCVFCILLLTMIVVGSGLYLLYRTGVLSPLMRERSFFPVTLLVFILASVAVGTLLSLLLSRVSLRPVHILMDGMERLARGDYGARIDLGEVPAGKSLAESFNLLAGELENTEMLRSDFINGFSHEFKTPIVSILGFARLLNRGGVPEEQRAEYLEIIEEESARLAAMATNVLNMTKIENQNILTGVTEFNLSEQLRTCVLLLEKKWEGKGIRVSADFDEHMAEGNEELLKQVWINILDNAVKFTPEGGEISLSIREGEGRISVEIRNTGSQLSPEDRRRMFRKFYQGDASRKTEGNGLGLSIAQKVVELHRGRIAAESGDGGTTFTVELPAPR</sequence>
<dbReference type="CDD" id="cd00075">
    <property type="entry name" value="HATPase"/>
    <property type="match status" value="1"/>
</dbReference>
<evidence type="ECO:0000259" key="15">
    <source>
        <dbReference type="PROSITE" id="PS50109"/>
    </source>
</evidence>
<dbReference type="InterPro" id="IPR050398">
    <property type="entry name" value="HssS/ArlS-like"/>
</dbReference>
<proteinExistence type="predicted"/>
<evidence type="ECO:0000256" key="12">
    <source>
        <dbReference type="ARBA" id="ARBA00037219"/>
    </source>
</evidence>
<evidence type="ECO:0000256" key="11">
    <source>
        <dbReference type="ARBA" id="ARBA00023136"/>
    </source>
</evidence>
<dbReference type="SUPFAM" id="SSF55874">
    <property type="entry name" value="ATPase domain of HSP90 chaperone/DNA topoisomerase II/histidine kinase"/>
    <property type="match status" value="1"/>
</dbReference>
<feature type="domain" description="Histidine kinase" evidence="15">
    <location>
        <begin position="144"/>
        <end position="356"/>
    </location>
</feature>
<dbReference type="FunFam" id="3.30.565.10:FF:000006">
    <property type="entry name" value="Sensor histidine kinase WalK"/>
    <property type="match status" value="1"/>
</dbReference>
<comment type="caution">
    <text evidence="17">The sequence shown here is derived from an EMBL/GenBank/DDBJ whole genome shotgun (WGS) entry which is preliminary data.</text>
</comment>
<dbReference type="SUPFAM" id="SSF47384">
    <property type="entry name" value="Homodimeric domain of signal transducing histidine kinase"/>
    <property type="match status" value="1"/>
</dbReference>
<dbReference type="Gene3D" id="3.30.565.10">
    <property type="entry name" value="Histidine kinase-like ATPase, C-terminal domain"/>
    <property type="match status" value="1"/>
</dbReference>
<dbReference type="GO" id="GO:0005886">
    <property type="term" value="C:plasma membrane"/>
    <property type="evidence" value="ECO:0007669"/>
    <property type="project" value="TreeGrafter"/>
</dbReference>
<dbReference type="CDD" id="cd00082">
    <property type="entry name" value="HisKA"/>
    <property type="match status" value="1"/>
</dbReference>
<accession>A0A9D2MQN1</accession>
<dbReference type="Gene3D" id="6.10.340.10">
    <property type="match status" value="1"/>
</dbReference>
<keyword evidence="7 17" id="KW-0418">Kinase</keyword>
<dbReference type="Gene3D" id="1.10.287.130">
    <property type="match status" value="1"/>
</dbReference>
<dbReference type="PROSITE" id="PS50885">
    <property type="entry name" value="HAMP"/>
    <property type="match status" value="1"/>
</dbReference>
<evidence type="ECO:0000256" key="1">
    <source>
        <dbReference type="ARBA" id="ARBA00000085"/>
    </source>
</evidence>
<keyword evidence="5" id="KW-0808">Transferase</keyword>
<dbReference type="Pfam" id="PF02518">
    <property type="entry name" value="HATPase_c"/>
    <property type="match status" value="1"/>
</dbReference>
<evidence type="ECO:0000256" key="8">
    <source>
        <dbReference type="ARBA" id="ARBA00022989"/>
    </source>
</evidence>
<evidence type="ECO:0000259" key="16">
    <source>
        <dbReference type="PROSITE" id="PS50885"/>
    </source>
</evidence>
<dbReference type="CDD" id="cd06225">
    <property type="entry name" value="HAMP"/>
    <property type="match status" value="1"/>
</dbReference>
<comment type="catalytic activity">
    <reaction evidence="1">
        <text>ATP + protein L-histidine = ADP + protein N-phospho-L-histidine.</text>
        <dbReference type="EC" id="2.7.13.3"/>
    </reaction>
</comment>
<dbReference type="InterPro" id="IPR004358">
    <property type="entry name" value="Sig_transdc_His_kin-like_C"/>
</dbReference>
<feature type="domain" description="HAMP" evidence="16">
    <location>
        <begin position="84"/>
        <end position="136"/>
    </location>
</feature>
<dbReference type="Pfam" id="PF00512">
    <property type="entry name" value="HisKA"/>
    <property type="match status" value="1"/>
</dbReference>
<keyword evidence="10" id="KW-0843">Virulence</keyword>
<feature type="transmembrane region" description="Helical" evidence="14">
    <location>
        <begin position="59"/>
        <end position="82"/>
    </location>
</feature>
<dbReference type="SMART" id="SM00387">
    <property type="entry name" value="HATPase_c"/>
    <property type="match status" value="1"/>
</dbReference>
<evidence type="ECO:0000256" key="13">
    <source>
        <dbReference type="ARBA" id="ARBA00040841"/>
    </source>
</evidence>
<evidence type="ECO:0000256" key="5">
    <source>
        <dbReference type="ARBA" id="ARBA00022679"/>
    </source>
</evidence>
<name>A0A9D2MQN1_9FIRM</name>
<dbReference type="InterPro" id="IPR036097">
    <property type="entry name" value="HisK_dim/P_sf"/>
</dbReference>
<dbReference type="PROSITE" id="PS50109">
    <property type="entry name" value="HIS_KIN"/>
    <property type="match status" value="1"/>
</dbReference>
<comment type="subcellular location">
    <subcellularLocation>
        <location evidence="2">Membrane</location>
        <topology evidence="2">Multi-pass membrane protein</topology>
    </subcellularLocation>
</comment>
<feature type="transmembrane region" description="Helical" evidence="14">
    <location>
        <begin position="20"/>
        <end position="44"/>
    </location>
</feature>
<gene>
    <name evidence="17" type="ORF">H9763_05500</name>
</gene>
<dbReference type="InterPro" id="IPR003594">
    <property type="entry name" value="HATPase_dom"/>
</dbReference>
<evidence type="ECO:0000256" key="14">
    <source>
        <dbReference type="SAM" id="Phobius"/>
    </source>
</evidence>
<evidence type="ECO:0000256" key="2">
    <source>
        <dbReference type="ARBA" id="ARBA00004141"/>
    </source>
</evidence>
<evidence type="ECO:0000256" key="9">
    <source>
        <dbReference type="ARBA" id="ARBA00023012"/>
    </source>
</evidence>
<dbReference type="SMART" id="SM00388">
    <property type="entry name" value="HisKA"/>
    <property type="match status" value="1"/>
</dbReference>
<dbReference type="InterPro" id="IPR003661">
    <property type="entry name" value="HisK_dim/P_dom"/>
</dbReference>
<organism evidence="17 18">
    <name type="scientific">Candidatus Eisenbergiella merdigallinarum</name>
    <dbReference type="NCBI Taxonomy" id="2838552"/>
    <lineage>
        <taxon>Bacteria</taxon>
        <taxon>Bacillati</taxon>
        <taxon>Bacillota</taxon>
        <taxon>Clostridia</taxon>
        <taxon>Lachnospirales</taxon>
        <taxon>Lachnospiraceae</taxon>
        <taxon>Eisenbergiella</taxon>
    </lineage>
</organism>
<dbReference type="InterPro" id="IPR005467">
    <property type="entry name" value="His_kinase_dom"/>
</dbReference>
<dbReference type="SMART" id="SM00304">
    <property type="entry name" value="HAMP"/>
    <property type="match status" value="1"/>
</dbReference>
<evidence type="ECO:0000256" key="7">
    <source>
        <dbReference type="ARBA" id="ARBA00022777"/>
    </source>
</evidence>
<evidence type="ECO:0000313" key="17">
    <source>
        <dbReference type="EMBL" id="HJB90909.1"/>
    </source>
</evidence>
<dbReference type="Proteomes" id="UP000886883">
    <property type="component" value="Unassembled WGS sequence"/>
</dbReference>
<evidence type="ECO:0000256" key="3">
    <source>
        <dbReference type="ARBA" id="ARBA00012438"/>
    </source>
</evidence>
<dbReference type="PANTHER" id="PTHR45528">
    <property type="entry name" value="SENSOR HISTIDINE KINASE CPXA"/>
    <property type="match status" value="1"/>
</dbReference>
<keyword evidence="6 14" id="KW-0812">Transmembrane</keyword>
<dbReference type="InterPro" id="IPR036890">
    <property type="entry name" value="HATPase_C_sf"/>
</dbReference>
<dbReference type="GO" id="GO:0000155">
    <property type="term" value="F:phosphorelay sensor kinase activity"/>
    <property type="evidence" value="ECO:0007669"/>
    <property type="project" value="InterPro"/>
</dbReference>
<keyword evidence="4" id="KW-0597">Phosphoprotein</keyword>
<evidence type="ECO:0000313" key="18">
    <source>
        <dbReference type="Proteomes" id="UP000886883"/>
    </source>
</evidence>
<keyword evidence="9" id="KW-0902">Two-component regulatory system</keyword>
<reference evidence="17" key="1">
    <citation type="journal article" date="2021" name="PeerJ">
        <title>Extensive microbial diversity within the chicken gut microbiome revealed by metagenomics and culture.</title>
        <authorList>
            <person name="Gilroy R."/>
            <person name="Ravi A."/>
            <person name="Getino M."/>
            <person name="Pursley I."/>
            <person name="Horton D.L."/>
            <person name="Alikhan N.F."/>
            <person name="Baker D."/>
            <person name="Gharbi K."/>
            <person name="Hall N."/>
            <person name="Watson M."/>
            <person name="Adriaenssens E.M."/>
            <person name="Foster-Nyarko E."/>
            <person name="Jarju S."/>
            <person name="Secka A."/>
            <person name="Antonio M."/>
            <person name="Oren A."/>
            <person name="Chaudhuri R.R."/>
            <person name="La Ragione R."/>
            <person name="Hildebrand F."/>
            <person name="Pallen M.J."/>
        </authorList>
    </citation>
    <scope>NUCLEOTIDE SEQUENCE</scope>
    <source>
        <strain evidence="17">USAMLcec3-2134</strain>
    </source>
</reference>
<keyword evidence="8 14" id="KW-1133">Transmembrane helix</keyword>
<comment type="function">
    <text evidence="12">Member of the two-component regulatory system HssS/HssR involved in intracellular heme homeostasis and tempering of staphylococcal virulence. HssS functions as a heme sensor histidine kinase which is autophosphorylated at a histidine residue and transfers its phosphate group to an aspartate residue of HssR. HssR/HssS activates the expression of hrtAB, an efflux pump, in response to extracellular heme, hemin, hemoglobin or blood.</text>
</comment>
<dbReference type="PRINTS" id="PR00344">
    <property type="entry name" value="BCTRLSENSOR"/>
</dbReference>
<evidence type="ECO:0000256" key="10">
    <source>
        <dbReference type="ARBA" id="ARBA00023026"/>
    </source>
</evidence>
<reference evidence="17" key="2">
    <citation type="submission" date="2021-04" db="EMBL/GenBank/DDBJ databases">
        <authorList>
            <person name="Gilroy R."/>
        </authorList>
    </citation>
    <scope>NUCLEOTIDE SEQUENCE</scope>
    <source>
        <strain evidence="17">USAMLcec3-2134</strain>
    </source>
</reference>
<dbReference type="EC" id="2.7.13.3" evidence="3"/>
<dbReference type="AlphaFoldDB" id="A0A9D2MQN1"/>
<protein>
    <recommendedName>
        <fullName evidence="13">Heme sensor protein HssS</fullName>
        <ecNumber evidence="3">2.7.13.3</ecNumber>
    </recommendedName>
</protein>
<evidence type="ECO:0000256" key="4">
    <source>
        <dbReference type="ARBA" id="ARBA00022553"/>
    </source>
</evidence>
<dbReference type="EMBL" id="DWXE01000018">
    <property type="protein sequence ID" value="HJB90909.1"/>
    <property type="molecule type" value="Genomic_DNA"/>
</dbReference>
<dbReference type="PANTHER" id="PTHR45528:SF11">
    <property type="entry name" value="HISTIDINE KINASE"/>
    <property type="match status" value="1"/>
</dbReference>
<evidence type="ECO:0000256" key="6">
    <source>
        <dbReference type="ARBA" id="ARBA00022692"/>
    </source>
</evidence>